<dbReference type="AlphaFoldDB" id="A0A2S9WWD7"/>
<name>A0A2S9WWD7_9FLAO</name>
<dbReference type="RefSeq" id="WP_105983490.1">
    <property type="nucleotide sequence ID" value="NZ_MQUC01000003.1"/>
</dbReference>
<gene>
    <name evidence="2" type="ORF">BST86_12150</name>
</gene>
<dbReference type="InterPro" id="IPR045922">
    <property type="entry name" value="DUF6341"/>
</dbReference>
<evidence type="ECO:0000313" key="2">
    <source>
        <dbReference type="EMBL" id="PRP67790.1"/>
    </source>
</evidence>
<sequence>MKDLFEAIAYLFENILMVPFNLLRELELENWWLANTLTWVAIIVLILALGYWMKQLRIFDQNDEEDRSQTAHSFLK</sequence>
<comment type="caution">
    <text evidence="2">The sequence shown here is derived from an EMBL/GenBank/DDBJ whole genome shotgun (WGS) entry which is preliminary data.</text>
</comment>
<accession>A0A2S9WWD7</accession>
<evidence type="ECO:0000313" key="3">
    <source>
        <dbReference type="Proteomes" id="UP000239532"/>
    </source>
</evidence>
<keyword evidence="1" id="KW-0812">Transmembrane</keyword>
<dbReference type="GO" id="GO:0016757">
    <property type="term" value="F:glycosyltransferase activity"/>
    <property type="evidence" value="ECO:0007669"/>
    <property type="project" value="UniProtKB-KW"/>
</dbReference>
<dbReference type="Pfam" id="PF19868">
    <property type="entry name" value="DUF6341"/>
    <property type="match status" value="1"/>
</dbReference>
<proteinExistence type="predicted"/>
<evidence type="ECO:0000256" key="1">
    <source>
        <dbReference type="SAM" id="Phobius"/>
    </source>
</evidence>
<feature type="transmembrane region" description="Helical" evidence="1">
    <location>
        <begin position="31"/>
        <end position="52"/>
    </location>
</feature>
<reference evidence="2 3" key="1">
    <citation type="submission" date="2016-11" db="EMBL/GenBank/DDBJ databases">
        <title>Trade-off between light-utilization and light-protection in marine flavobacteria.</title>
        <authorList>
            <person name="Kumagai Y."/>
        </authorList>
    </citation>
    <scope>NUCLEOTIDE SEQUENCE [LARGE SCALE GENOMIC DNA]</scope>
    <source>
        <strain evidence="2 3">JCM 17109</strain>
    </source>
</reference>
<keyword evidence="3" id="KW-1185">Reference proteome</keyword>
<keyword evidence="1" id="KW-0472">Membrane</keyword>
<dbReference type="OrthoDB" id="1467828at2"/>
<organism evidence="2 3">
    <name type="scientific">Nonlabens agnitus</name>
    <dbReference type="NCBI Taxonomy" id="870484"/>
    <lineage>
        <taxon>Bacteria</taxon>
        <taxon>Pseudomonadati</taxon>
        <taxon>Bacteroidota</taxon>
        <taxon>Flavobacteriia</taxon>
        <taxon>Flavobacteriales</taxon>
        <taxon>Flavobacteriaceae</taxon>
        <taxon>Nonlabens</taxon>
    </lineage>
</organism>
<dbReference type="Proteomes" id="UP000239532">
    <property type="component" value="Unassembled WGS sequence"/>
</dbReference>
<keyword evidence="2" id="KW-0808">Transferase</keyword>
<keyword evidence="2" id="KW-0328">Glycosyltransferase</keyword>
<dbReference type="EMBL" id="MQUC01000003">
    <property type="protein sequence ID" value="PRP67790.1"/>
    <property type="molecule type" value="Genomic_DNA"/>
</dbReference>
<keyword evidence="1" id="KW-1133">Transmembrane helix</keyword>
<protein>
    <submittedName>
        <fullName evidence="2">Uracil phosphoribosyltransferase</fullName>
    </submittedName>
</protein>